<feature type="compositionally biased region" description="Acidic residues" evidence="19">
    <location>
        <begin position="971"/>
        <end position="990"/>
    </location>
</feature>
<feature type="compositionally biased region" description="Polar residues" evidence="19">
    <location>
        <begin position="1890"/>
        <end position="1900"/>
    </location>
</feature>
<evidence type="ECO:0000256" key="9">
    <source>
        <dbReference type="ARBA" id="ARBA00022759"/>
    </source>
</evidence>
<dbReference type="PANTHER" id="PTHR37984:SF5">
    <property type="entry name" value="PROTEIN NYNRIN-LIKE"/>
    <property type="match status" value="1"/>
</dbReference>
<gene>
    <name evidence="23" type="ORF">PIIN_04702</name>
</gene>
<evidence type="ECO:0000256" key="7">
    <source>
        <dbReference type="ARBA" id="ARBA00022723"/>
    </source>
</evidence>
<evidence type="ECO:0000256" key="1">
    <source>
        <dbReference type="ARBA" id="ARBA00012493"/>
    </source>
</evidence>
<feature type="compositionally biased region" description="Basic and acidic residues" evidence="19">
    <location>
        <begin position="277"/>
        <end position="287"/>
    </location>
</feature>
<evidence type="ECO:0000256" key="17">
    <source>
        <dbReference type="ARBA" id="ARBA00023172"/>
    </source>
</evidence>
<evidence type="ECO:0000256" key="4">
    <source>
        <dbReference type="ARBA" id="ARBA00022679"/>
    </source>
</evidence>
<evidence type="ECO:0000256" key="11">
    <source>
        <dbReference type="ARBA" id="ARBA00022842"/>
    </source>
</evidence>
<keyword evidence="8" id="KW-0064">Aspartyl protease</keyword>
<feature type="compositionally biased region" description="Polar residues" evidence="19">
    <location>
        <begin position="91"/>
        <end position="112"/>
    </location>
</feature>
<evidence type="ECO:0000259" key="22">
    <source>
        <dbReference type="PROSITE" id="PS50994"/>
    </source>
</evidence>
<dbReference type="InterPro" id="IPR036875">
    <property type="entry name" value="Znf_CCHC_sf"/>
</dbReference>
<keyword evidence="18" id="KW-0862">Zinc</keyword>
<feature type="compositionally biased region" description="Basic and acidic residues" evidence="19">
    <location>
        <begin position="692"/>
        <end position="705"/>
    </location>
</feature>
<feature type="domain" description="Reverse transcriptase" evidence="21">
    <location>
        <begin position="1320"/>
        <end position="1505"/>
    </location>
</feature>
<feature type="domain" description="Integrase catalytic" evidence="22">
    <location>
        <begin position="2045"/>
        <end position="2211"/>
    </location>
</feature>
<dbReference type="GO" id="GO:0003723">
    <property type="term" value="F:RNA binding"/>
    <property type="evidence" value="ECO:0007669"/>
    <property type="project" value="UniProtKB-KW"/>
</dbReference>
<dbReference type="Pfam" id="PF08284">
    <property type="entry name" value="RVP_2"/>
    <property type="match status" value="1"/>
</dbReference>
<feature type="compositionally biased region" description="Basic and acidic residues" evidence="19">
    <location>
        <begin position="62"/>
        <end position="80"/>
    </location>
</feature>
<dbReference type="SMART" id="SM00343">
    <property type="entry name" value="ZnF_C2HC"/>
    <property type="match status" value="1"/>
</dbReference>
<evidence type="ECO:0000259" key="20">
    <source>
        <dbReference type="PROSITE" id="PS50158"/>
    </source>
</evidence>
<evidence type="ECO:0000256" key="15">
    <source>
        <dbReference type="ARBA" id="ARBA00022932"/>
    </source>
</evidence>
<feature type="domain" description="CCHC-type" evidence="20">
    <location>
        <begin position="776"/>
        <end position="791"/>
    </location>
</feature>
<dbReference type="GO" id="GO:0005634">
    <property type="term" value="C:nucleus"/>
    <property type="evidence" value="ECO:0007669"/>
    <property type="project" value="UniProtKB-ARBA"/>
</dbReference>
<organism evidence="23 24">
    <name type="scientific">Serendipita indica (strain DSM 11827)</name>
    <name type="common">Root endophyte fungus</name>
    <name type="synonym">Piriformospora indica</name>
    <dbReference type="NCBI Taxonomy" id="1109443"/>
    <lineage>
        <taxon>Eukaryota</taxon>
        <taxon>Fungi</taxon>
        <taxon>Dikarya</taxon>
        <taxon>Basidiomycota</taxon>
        <taxon>Agaricomycotina</taxon>
        <taxon>Agaricomycetes</taxon>
        <taxon>Sebacinales</taxon>
        <taxon>Serendipitaceae</taxon>
        <taxon>Serendipita</taxon>
    </lineage>
</organism>
<feature type="region of interest" description="Disordered" evidence="19">
    <location>
        <begin position="62"/>
        <end position="125"/>
    </location>
</feature>
<feature type="compositionally biased region" description="Polar residues" evidence="19">
    <location>
        <begin position="424"/>
        <end position="462"/>
    </location>
</feature>
<comment type="caution">
    <text evidence="23">The sequence shown here is derived from an EMBL/GenBank/DDBJ whole genome shotgun (WGS) entry which is preliminary data.</text>
</comment>
<keyword evidence="4" id="KW-0808">Transferase</keyword>
<evidence type="ECO:0000256" key="8">
    <source>
        <dbReference type="ARBA" id="ARBA00022750"/>
    </source>
</evidence>
<keyword evidence="15" id="KW-0239">DNA-directed DNA polymerase</keyword>
<dbReference type="SUPFAM" id="SSF56672">
    <property type="entry name" value="DNA/RNA polymerases"/>
    <property type="match status" value="1"/>
</dbReference>
<dbReference type="CDD" id="cd00303">
    <property type="entry name" value="retropepsin_like"/>
    <property type="match status" value="1"/>
</dbReference>
<sequence>MASQKGRTQPRPVEEYPERLRARAIVGSPEIANTSAQNVALILDEATGEPDQTVSPFALESEVGRTAEPHSETRPSEFRIVRPRRMRNSDSETSGIARTRTGSPEGSRTSPITGPKHFPLSFEGGDNTTVRYDYGIISDEEGVVPKDKDSHIDQESVSLTDRHDDEWDKERALIALWEVAQGKTKEEFLASLEMPLSQLNPSVPAPGPRIADRESLQGPSEADPEPERFSTAAKGKFRATELPPMTSRDGTVRFAPEAGSLEADMLALIEHDRQVAQRIQDKLDEQHAQASERPPGRPERHRSGRHMTIESISEGEEGSEFIMRPQMNVMSTPIRRPANERANELRAKAGNERTVSEIIREGSQVPRVVPLTNIPLSIPPSEQINPSAYLFAQMATPSRPKATSTVSKPSRIIYPSGFGANTGKVDTSKTVTTTIPPMTSSAPNPSTNAGIASTTADSSAKTPANALANAPDPSDSSSSSSDEPSSSDSDVSAAGRSKGKRKKSKNSRRRREKAEEAHRAKIASALKLLPPEKWNGNANIDIFESWLFDVNLWYKNHAVPEDMRVSTLSNFLEGKARRTFMSIVSPEIEQWTQDQVIRLFFDELFPSNIMEQLRDRFAKSYQGTLSVRAWSQRIRDLAKPVGDISEKEKIRQFWDGARPTIRIEWCREGYSREQSTFEQLKEAAERIERKEQQMKIERDKTESRMIRTASILKKDSARNVKPRPNDTRDRRGKTHGGQKSKHTSTGGRKGDFNTSKQTHRRLTAEEMEEHRAKGQCFNCHETGHRAHDCPKRNQLRPPKLISGSITFDQIDAQAKDVTNLMCGSMLFVPVTEPDRNTVKCRNLGVQIWAEGELETGLHDIPIVHDAIGYEGKRFIVEPMEDCPGIFIVDDLLLGLEWSFTAMDLHDEDFDICRSYYEYADSQRTEWAHLLEPDAKIQACDYDFDILEREIINKVPSEDDDLPALIPVPVDSDVEMHDDEPDSSDSESDELFETKSSIDSQYAKLRDAMTTYRPFIDDSNSDSERISPCSDSELADDDALPFRERFTRLLARFSRDDGAIPPNGEESDPEESENQAHLRVHMTGEVKSRRGRPARQGNGTLIERNAAKTRDIERCTPKPCVLDGFINGNPVRMLVDSGSMADFISTTLVDQLKIPYDNLEVPLSVQLAVRGSRGKINATATVKLQYEEISESRRFDVMNIDSYDIILGTPFLFQHQALVGFNPTRFAFESVKSKPIQGDDTARISSQAARILDKNLERVREMMRLEAADLCKSADETPLPPYRVVNHRIPLKDESIQLPYIPSRCPQAFQEQWERKRDTYLRTGRWKYATGSSAVPMLFIPKKPGPNGEKRLRTVFAKQRLNQNTIKLSSPLPDIQTILETVAPYQHKSLIDGRDAYEQIRVDPDDVWKTLFNTPDGTMVSEVMQQGDCNAGATYQTLMNSLFAPYAGKFMFVYLDDIIIFSNTVEEHIEHIRTVLNVLRKEKLYLTSVEKLQFFARPLKVLGHVIDERGILMDPHKVDRIENWKTPTTPEQVAAFTGMVQYLARDCHGVAIPLAVLSKLQGNKPWHWGATEQRAFEEVKSIICKWRGNRRETADRKPGADPIGVHVDASLTGAGGVIWQGKDIESGRVLAFWSGKFNPAEQNYPTHDRELLGIVTTLKRYVHILYGTKFTVYSDHEPFGALFKQRSLNARQKRWLEELSHFDFEISYVPGGENCIADGLSRIYSNEPKGIIRTDSEYVTRPMSKEETKEIEQIIRGRMARSKPLYTGKPVQAQMAAFAVTRAQKARNQGQTVGATVEGDAPRAELTTPKPATPKRPIFTRELSPESEENSASDEEPPKRTVNSNPSVIGVNLPNQTPNPTSENEAREARDQFSEIDRRQSPCSEEPAIPKTTQPTAVNQTHDVDDLPEISPSLTYLVNQAEEGISLPGGLRGRYSDDSFFAPIAENPVGYNHFMLDDGLLYHKTDGKRVLCIPDVEIEGRKVREILITHAHSILAHLGAEKTLSYLRENVWWKGMSKDISEYCSSCTTCAHSKAVPTQPFGLLKTLEVPKRAWESIGIDFVGPLPSSSNRDSSYDMICTIIDHLTSMVHLVPMRQTYTAKDVAELVFEEVYKIHGLPERIISDRDSYFTSTFWTELHRLIGVELRLSTSFHPQTDGATERANRTMTTMLRQAVSDHQRDWATKLPAIEFAMNLARSVSTGYSPFFLNYGQMPRSMLTTDETVYPGVRKRALEIREAILSAHDAILSARVKQTSEANKHRRPAPFAEGDLVYLSTKNLSIPKGRARKLIPKYIGPYKIVKVIVPGASFRLELPAELKQRGIHPVFHASLLRIHIPNDDRKFPGRTLEHVTGFGKPSEWPVDKIVSHEGKGKRAIFEVLWKSGDKSWELYATIKALAAMERYLEAQGVETIEGLAEGQGKTPNDAQIRVAVVAIKPEPTSAISQTVPICSHSSRRATMSSVDSPTELVTTTQPIIDDTPVDDETLVIIPRVSASVTAKLKPVLAGELEIVKKRIHDLERAVEKLKAKQRLSWCVHGTFQNSI</sequence>
<dbReference type="CDD" id="cd09274">
    <property type="entry name" value="RNase_HI_RT_Ty3"/>
    <property type="match status" value="1"/>
</dbReference>
<dbReference type="SUPFAM" id="SSF57756">
    <property type="entry name" value="Retrovirus zinc finger-like domains"/>
    <property type="match status" value="1"/>
</dbReference>
<dbReference type="InParanoid" id="G4THH4"/>
<keyword evidence="6" id="KW-0540">Nuclease</keyword>
<feature type="compositionally biased region" description="Low complexity" evidence="19">
    <location>
        <begin position="471"/>
        <end position="496"/>
    </location>
</feature>
<dbReference type="InterPro" id="IPR012337">
    <property type="entry name" value="RNaseH-like_sf"/>
</dbReference>
<name>G4THH4_SERID</name>
<dbReference type="CDD" id="cd01647">
    <property type="entry name" value="RT_LTR"/>
    <property type="match status" value="1"/>
</dbReference>
<reference evidence="23 24" key="1">
    <citation type="journal article" date="2011" name="PLoS Pathog.">
        <title>Endophytic Life Strategies Decoded by Genome and Transcriptome Analyses of the Mutualistic Root Symbiont Piriformospora indica.</title>
        <authorList>
            <person name="Zuccaro A."/>
            <person name="Lahrmann U."/>
            <person name="Guldener U."/>
            <person name="Langen G."/>
            <person name="Pfiffi S."/>
            <person name="Biedenkopf D."/>
            <person name="Wong P."/>
            <person name="Samans B."/>
            <person name="Grimm C."/>
            <person name="Basiewicz M."/>
            <person name="Murat C."/>
            <person name="Martin F."/>
            <person name="Kogel K.H."/>
        </authorList>
    </citation>
    <scope>NUCLEOTIDE SEQUENCE [LARGE SCALE GENOMIC DNA]</scope>
    <source>
        <strain evidence="23 24">DSM 11827</strain>
    </source>
</reference>
<feature type="region of interest" description="Disordered" evidence="19">
    <location>
        <begin position="1053"/>
        <end position="1075"/>
    </location>
</feature>
<dbReference type="EC" id="2.7.7.49" evidence="1"/>
<feature type="region of interest" description="Disordered" evidence="19">
    <location>
        <begin position="957"/>
        <end position="996"/>
    </location>
</feature>
<feature type="compositionally biased region" description="Basic residues" evidence="19">
    <location>
        <begin position="497"/>
        <end position="511"/>
    </location>
</feature>
<dbReference type="Proteomes" id="UP000007148">
    <property type="component" value="Unassembled WGS sequence"/>
</dbReference>
<feature type="compositionally biased region" description="Basic residues" evidence="19">
    <location>
        <begin position="730"/>
        <end position="742"/>
    </location>
</feature>
<feature type="region of interest" description="Disordered" evidence="19">
    <location>
        <begin position="1013"/>
        <end position="1033"/>
    </location>
</feature>
<dbReference type="InterPro" id="IPR001878">
    <property type="entry name" value="Znf_CCHC"/>
</dbReference>
<keyword evidence="18" id="KW-0863">Zinc-finger</keyword>
<dbReference type="InterPro" id="IPR050951">
    <property type="entry name" value="Retrovirus_Pol_polyprotein"/>
</dbReference>
<keyword evidence="16" id="KW-0238">DNA-binding</keyword>
<dbReference type="Pfam" id="PF17917">
    <property type="entry name" value="RT_RNaseH"/>
    <property type="match status" value="1"/>
</dbReference>
<dbReference type="SUPFAM" id="SSF50630">
    <property type="entry name" value="Acid proteases"/>
    <property type="match status" value="1"/>
</dbReference>
<evidence type="ECO:0000256" key="3">
    <source>
        <dbReference type="ARBA" id="ARBA00022670"/>
    </source>
</evidence>
<dbReference type="PROSITE" id="PS50994">
    <property type="entry name" value="INTEGRASE"/>
    <property type="match status" value="1"/>
</dbReference>
<dbReference type="PROSITE" id="PS50158">
    <property type="entry name" value="ZF_CCHC"/>
    <property type="match status" value="1"/>
</dbReference>
<dbReference type="InterPro" id="IPR001584">
    <property type="entry name" value="Integrase_cat-core"/>
</dbReference>
<dbReference type="InterPro" id="IPR043128">
    <property type="entry name" value="Rev_trsase/Diguanyl_cyclase"/>
</dbReference>
<dbReference type="GO" id="GO:0003887">
    <property type="term" value="F:DNA-directed DNA polymerase activity"/>
    <property type="evidence" value="ECO:0007669"/>
    <property type="project" value="UniProtKB-KW"/>
</dbReference>
<feature type="compositionally biased region" description="Basic and acidic residues" evidence="19">
    <location>
        <begin position="1863"/>
        <end position="1879"/>
    </location>
</feature>
<dbReference type="Pfam" id="PF00078">
    <property type="entry name" value="RVT_1"/>
    <property type="match status" value="1"/>
</dbReference>
<feature type="region of interest" description="Disordered" evidence="19">
    <location>
        <begin position="197"/>
        <end position="256"/>
    </location>
</feature>
<feature type="region of interest" description="Disordered" evidence="19">
    <location>
        <begin position="277"/>
        <end position="322"/>
    </location>
</feature>
<keyword evidence="3" id="KW-0645">Protease</keyword>
<evidence type="ECO:0000313" key="23">
    <source>
        <dbReference type="EMBL" id="CCA70767.1"/>
    </source>
</evidence>
<dbReference type="Pfam" id="PF17921">
    <property type="entry name" value="Integrase_H2C2"/>
    <property type="match status" value="1"/>
</dbReference>
<feature type="region of interest" description="Disordered" evidence="19">
    <location>
        <begin position="1787"/>
        <end position="1907"/>
    </location>
</feature>
<keyword evidence="5" id="KW-0548">Nucleotidyltransferase</keyword>
<proteinExistence type="predicted"/>
<keyword evidence="12" id="KW-0694">RNA-binding</keyword>
<dbReference type="InterPro" id="IPR036397">
    <property type="entry name" value="RNaseH_sf"/>
</dbReference>
<dbReference type="GO" id="GO:0004519">
    <property type="term" value="F:endonuclease activity"/>
    <property type="evidence" value="ECO:0007669"/>
    <property type="project" value="UniProtKB-KW"/>
</dbReference>
<dbReference type="STRING" id="1109443.G4THH4"/>
<keyword evidence="10" id="KW-0378">Hydrolase</keyword>
<dbReference type="eggNOG" id="KOG0017">
    <property type="taxonomic scope" value="Eukaryota"/>
</dbReference>
<protein>
    <recommendedName>
        <fullName evidence="1">RNA-directed DNA polymerase</fullName>
        <ecNumber evidence="1">2.7.7.49</ecNumber>
    </recommendedName>
</protein>
<feature type="compositionally biased region" description="Acidic residues" evidence="19">
    <location>
        <begin position="1824"/>
        <end position="1834"/>
    </location>
</feature>
<dbReference type="Gene3D" id="1.10.340.70">
    <property type="match status" value="1"/>
</dbReference>
<dbReference type="FunFam" id="3.30.420.10:FF:000032">
    <property type="entry name" value="Retrovirus-related Pol polyprotein from transposon 297-like Protein"/>
    <property type="match status" value="1"/>
</dbReference>
<accession>G4THH4</accession>
<dbReference type="SUPFAM" id="SSF53098">
    <property type="entry name" value="Ribonuclease H-like"/>
    <property type="match status" value="1"/>
</dbReference>
<feature type="region of interest" description="Disordered" evidence="19">
    <location>
        <begin position="415"/>
        <end position="518"/>
    </location>
</feature>
<evidence type="ECO:0000256" key="19">
    <source>
        <dbReference type="SAM" id="MobiDB-lite"/>
    </source>
</evidence>
<evidence type="ECO:0000259" key="21">
    <source>
        <dbReference type="PROSITE" id="PS50878"/>
    </source>
</evidence>
<keyword evidence="2" id="KW-0507">mRNA processing</keyword>
<dbReference type="Gene3D" id="2.40.70.10">
    <property type="entry name" value="Acid Proteases"/>
    <property type="match status" value="1"/>
</dbReference>
<dbReference type="InterPro" id="IPR043502">
    <property type="entry name" value="DNA/RNA_pol_sf"/>
</dbReference>
<evidence type="ECO:0000256" key="2">
    <source>
        <dbReference type="ARBA" id="ARBA00022664"/>
    </source>
</evidence>
<dbReference type="EMBL" id="CAFZ01000094">
    <property type="protein sequence ID" value="CCA70767.1"/>
    <property type="molecule type" value="Genomic_DNA"/>
</dbReference>
<dbReference type="GO" id="GO:0015074">
    <property type="term" value="P:DNA integration"/>
    <property type="evidence" value="ECO:0007669"/>
    <property type="project" value="UniProtKB-KW"/>
</dbReference>
<dbReference type="GO" id="GO:0003677">
    <property type="term" value="F:DNA binding"/>
    <property type="evidence" value="ECO:0007669"/>
    <property type="project" value="UniProtKB-KW"/>
</dbReference>
<keyword evidence="14" id="KW-0695">RNA-directed DNA polymerase</keyword>
<evidence type="ECO:0000313" key="24">
    <source>
        <dbReference type="Proteomes" id="UP000007148"/>
    </source>
</evidence>
<feature type="region of interest" description="Disordered" evidence="19">
    <location>
        <begin position="692"/>
        <end position="759"/>
    </location>
</feature>
<keyword evidence="13" id="KW-0229">DNA integration</keyword>
<dbReference type="HOGENOM" id="CLU_228252_0_0_1"/>
<evidence type="ECO:0000256" key="6">
    <source>
        <dbReference type="ARBA" id="ARBA00022722"/>
    </source>
</evidence>
<dbReference type="GO" id="GO:0006397">
    <property type="term" value="P:mRNA processing"/>
    <property type="evidence" value="ECO:0007669"/>
    <property type="project" value="UniProtKB-KW"/>
</dbReference>
<dbReference type="GO" id="GO:0004190">
    <property type="term" value="F:aspartic-type endopeptidase activity"/>
    <property type="evidence" value="ECO:0007669"/>
    <property type="project" value="UniProtKB-KW"/>
</dbReference>
<evidence type="ECO:0000256" key="14">
    <source>
        <dbReference type="ARBA" id="ARBA00022918"/>
    </source>
</evidence>
<dbReference type="Gene3D" id="3.10.10.10">
    <property type="entry name" value="HIV Type 1 Reverse Transcriptase, subunit A, domain 1"/>
    <property type="match status" value="1"/>
</dbReference>
<keyword evidence="24" id="KW-1185">Reference proteome</keyword>
<dbReference type="InterPro" id="IPR056924">
    <property type="entry name" value="SH3_Tf2-1"/>
</dbReference>
<dbReference type="Gene3D" id="3.30.70.270">
    <property type="match status" value="2"/>
</dbReference>
<dbReference type="InterPro" id="IPR041588">
    <property type="entry name" value="Integrase_H2C2"/>
</dbReference>
<feature type="compositionally biased region" description="Polar residues" evidence="19">
    <location>
        <begin position="1840"/>
        <end position="1862"/>
    </location>
</feature>
<dbReference type="Pfam" id="PF24626">
    <property type="entry name" value="SH3_Tf2-1"/>
    <property type="match status" value="1"/>
</dbReference>
<keyword evidence="9" id="KW-0255">Endonuclease</keyword>
<dbReference type="Gene3D" id="4.10.60.10">
    <property type="entry name" value="Zinc finger, CCHC-type"/>
    <property type="match status" value="1"/>
</dbReference>
<dbReference type="GO" id="GO:0006508">
    <property type="term" value="P:proteolysis"/>
    <property type="evidence" value="ECO:0007669"/>
    <property type="project" value="UniProtKB-KW"/>
</dbReference>
<dbReference type="OrthoDB" id="3249394at2759"/>
<dbReference type="PANTHER" id="PTHR37984">
    <property type="entry name" value="PROTEIN CBG26694"/>
    <property type="match status" value="1"/>
</dbReference>
<evidence type="ECO:0000256" key="16">
    <source>
        <dbReference type="ARBA" id="ARBA00023125"/>
    </source>
</evidence>
<evidence type="ECO:0000256" key="18">
    <source>
        <dbReference type="PROSITE-ProRule" id="PRU00047"/>
    </source>
</evidence>
<evidence type="ECO:0000256" key="12">
    <source>
        <dbReference type="ARBA" id="ARBA00022884"/>
    </source>
</evidence>
<dbReference type="Gene3D" id="3.30.420.10">
    <property type="entry name" value="Ribonuclease H-like superfamily/Ribonuclease H"/>
    <property type="match status" value="1"/>
</dbReference>
<keyword evidence="11" id="KW-0460">Magnesium</keyword>
<dbReference type="GO" id="GO:0006310">
    <property type="term" value="P:DNA recombination"/>
    <property type="evidence" value="ECO:0007669"/>
    <property type="project" value="UniProtKB-KW"/>
</dbReference>
<keyword evidence="17" id="KW-0233">DNA recombination</keyword>
<dbReference type="InterPro" id="IPR000477">
    <property type="entry name" value="RT_dom"/>
</dbReference>
<feature type="compositionally biased region" description="Basic and acidic residues" evidence="19">
    <location>
        <begin position="712"/>
        <end position="729"/>
    </location>
</feature>
<evidence type="ECO:0000256" key="5">
    <source>
        <dbReference type="ARBA" id="ARBA00022695"/>
    </source>
</evidence>
<evidence type="ECO:0000256" key="10">
    <source>
        <dbReference type="ARBA" id="ARBA00022801"/>
    </source>
</evidence>
<dbReference type="PROSITE" id="PS50878">
    <property type="entry name" value="RT_POL"/>
    <property type="match status" value="1"/>
</dbReference>
<dbReference type="InterPro" id="IPR021109">
    <property type="entry name" value="Peptidase_aspartic_dom_sf"/>
</dbReference>
<dbReference type="InterPro" id="IPR041373">
    <property type="entry name" value="RT_RNaseH"/>
</dbReference>
<keyword evidence="7" id="KW-0479">Metal-binding</keyword>
<dbReference type="OMA" id="MICVIID"/>
<evidence type="ECO:0000256" key="13">
    <source>
        <dbReference type="ARBA" id="ARBA00022908"/>
    </source>
</evidence>
<dbReference type="GO" id="GO:0008270">
    <property type="term" value="F:zinc ion binding"/>
    <property type="evidence" value="ECO:0007669"/>
    <property type="project" value="UniProtKB-KW"/>
</dbReference>
<dbReference type="GO" id="GO:0003964">
    <property type="term" value="F:RNA-directed DNA polymerase activity"/>
    <property type="evidence" value="ECO:0007669"/>
    <property type="project" value="UniProtKB-KW"/>
</dbReference>